<name>A0AAU9TXD7_EUPED</name>
<dbReference type="Pfam" id="PF05380">
    <property type="entry name" value="Peptidase_A17"/>
    <property type="match status" value="1"/>
</dbReference>
<keyword evidence="2" id="KW-1185">Reference proteome</keyword>
<dbReference type="AlphaFoldDB" id="A0AAU9TXD7"/>
<dbReference type="InterPro" id="IPR043502">
    <property type="entry name" value="DNA/RNA_pol_sf"/>
</dbReference>
<reference evidence="1" key="1">
    <citation type="submission" date="2022-03" db="EMBL/GenBank/DDBJ databases">
        <authorList>
            <person name="Tunstrom K."/>
        </authorList>
    </citation>
    <scope>NUCLEOTIDE SEQUENCE</scope>
</reference>
<proteinExistence type="predicted"/>
<protein>
    <recommendedName>
        <fullName evidence="3">Pao retrotransposon peptidase</fullName>
    </recommendedName>
</protein>
<dbReference type="PANTHER" id="PTHR47331">
    <property type="entry name" value="PHD-TYPE DOMAIN-CONTAINING PROTEIN"/>
    <property type="match status" value="1"/>
</dbReference>
<evidence type="ECO:0008006" key="3">
    <source>
        <dbReference type="Google" id="ProtNLM"/>
    </source>
</evidence>
<evidence type="ECO:0000313" key="1">
    <source>
        <dbReference type="EMBL" id="CAH2091663.1"/>
    </source>
</evidence>
<evidence type="ECO:0000313" key="2">
    <source>
        <dbReference type="Proteomes" id="UP001153954"/>
    </source>
</evidence>
<dbReference type="GO" id="GO:0071897">
    <property type="term" value="P:DNA biosynthetic process"/>
    <property type="evidence" value="ECO:0007669"/>
    <property type="project" value="UniProtKB-ARBA"/>
</dbReference>
<dbReference type="Proteomes" id="UP001153954">
    <property type="component" value="Unassembled WGS sequence"/>
</dbReference>
<organism evidence="1 2">
    <name type="scientific">Euphydryas editha</name>
    <name type="common">Edith's checkerspot</name>
    <dbReference type="NCBI Taxonomy" id="104508"/>
    <lineage>
        <taxon>Eukaryota</taxon>
        <taxon>Metazoa</taxon>
        <taxon>Ecdysozoa</taxon>
        <taxon>Arthropoda</taxon>
        <taxon>Hexapoda</taxon>
        <taxon>Insecta</taxon>
        <taxon>Pterygota</taxon>
        <taxon>Neoptera</taxon>
        <taxon>Endopterygota</taxon>
        <taxon>Lepidoptera</taxon>
        <taxon>Glossata</taxon>
        <taxon>Ditrysia</taxon>
        <taxon>Papilionoidea</taxon>
        <taxon>Nymphalidae</taxon>
        <taxon>Nymphalinae</taxon>
        <taxon>Euphydryas</taxon>
    </lineage>
</organism>
<dbReference type="EMBL" id="CAKOGL010000011">
    <property type="protein sequence ID" value="CAH2091663.1"/>
    <property type="molecule type" value="Genomic_DNA"/>
</dbReference>
<gene>
    <name evidence="1" type="ORF">EEDITHA_LOCUS7508</name>
</gene>
<comment type="caution">
    <text evidence="1">The sequence shown here is derived from an EMBL/GenBank/DDBJ whole genome shotgun (WGS) entry which is preliminary data.</text>
</comment>
<dbReference type="InterPro" id="IPR008042">
    <property type="entry name" value="Retrotrans_Pao"/>
</dbReference>
<sequence length="326" mass="36601">MDDLLTGCETEDEAIKIYNEMNKLLNSGGFDLQKWSSNNENVLKYIGENKRDDHELPLKINSLVKVLGVIWNRDADNFEYTLNLAETKQPITKRQVLSDIAKLYDPLGWLAPVVVIAKMIMQKLWKSGLDWDDTVQGSLLAEWLNFRENLIHIKKITIPRSLHYSKMSSIELHVFADASLLAYGAVVYIRVVKDEKVYVNLITAKTKVAPIEKQISIPRLELCSAALAAKLIFETAQVMNIPKVNLHAWSDSTIVLAWLKGGPSRWNTFVSNRVSDILNILDYEQWGHVATEVNPADCASRGLQASESNQIIQCGGKDLPGCLHGA</sequence>
<accession>A0AAU9TXD7</accession>
<dbReference type="SUPFAM" id="SSF56672">
    <property type="entry name" value="DNA/RNA polymerases"/>
    <property type="match status" value="1"/>
</dbReference>